<reference evidence="10 11" key="1">
    <citation type="submission" date="2018-08" db="EMBL/GenBank/DDBJ databases">
        <title>Sphingobium sp. EO9.</title>
        <authorList>
            <person name="Park Y."/>
            <person name="Kim K.H."/>
            <person name="Jeon C.O."/>
        </authorList>
    </citation>
    <scope>NUCLEOTIDE SEQUENCE [LARGE SCALE GENOMIC DNA]</scope>
    <source>
        <strain evidence="10 11">EO9</strain>
    </source>
</reference>
<dbReference type="GO" id="GO:0050660">
    <property type="term" value="F:flavin adenine dinucleotide binding"/>
    <property type="evidence" value="ECO:0007669"/>
    <property type="project" value="InterPro"/>
</dbReference>
<comment type="cofactor">
    <cofactor evidence="1 6">
        <name>FAD</name>
        <dbReference type="ChEBI" id="CHEBI:57692"/>
    </cofactor>
</comment>
<dbReference type="InterPro" id="IPR052161">
    <property type="entry name" value="Mycobact_Acyl-CoA_DH"/>
</dbReference>
<comment type="similarity">
    <text evidence="2 6">Belongs to the acyl-CoA dehydrogenase family.</text>
</comment>
<dbReference type="InterPro" id="IPR036250">
    <property type="entry name" value="AcylCo_DH-like_C"/>
</dbReference>
<dbReference type="Gene3D" id="1.20.140.10">
    <property type="entry name" value="Butyryl-CoA Dehydrogenase, subunit A, domain 3"/>
    <property type="match status" value="1"/>
</dbReference>
<keyword evidence="3 6" id="KW-0285">Flavoprotein</keyword>
<dbReference type="AlphaFoldDB" id="A0A418YSD4"/>
<dbReference type="InterPro" id="IPR009075">
    <property type="entry name" value="AcylCo_DH/oxidase_C"/>
</dbReference>
<organism evidence="10 11">
    <name type="scientific">Sphingobium terrigena</name>
    <dbReference type="NCBI Taxonomy" id="2304063"/>
    <lineage>
        <taxon>Bacteria</taxon>
        <taxon>Pseudomonadati</taxon>
        <taxon>Pseudomonadota</taxon>
        <taxon>Alphaproteobacteria</taxon>
        <taxon>Sphingomonadales</taxon>
        <taxon>Sphingomonadaceae</taxon>
        <taxon>Sphingobium</taxon>
    </lineage>
</organism>
<evidence type="ECO:0000256" key="6">
    <source>
        <dbReference type="RuleBase" id="RU362125"/>
    </source>
</evidence>
<evidence type="ECO:0000313" key="11">
    <source>
        <dbReference type="Proteomes" id="UP000283469"/>
    </source>
</evidence>
<dbReference type="GO" id="GO:0016627">
    <property type="term" value="F:oxidoreductase activity, acting on the CH-CH group of donors"/>
    <property type="evidence" value="ECO:0007669"/>
    <property type="project" value="InterPro"/>
</dbReference>
<proteinExistence type="inferred from homology"/>
<dbReference type="Proteomes" id="UP000283469">
    <property type="component" value="Unassembled WGS sequence"/>
</dbReference>
<name>A0A418YSD4_9SPHN</name>
<dbReference type="Gene3D" id="2.40.110.10">
    <property type="entry name" value="Butyryl-CoA Dehydrogenase, subunit A, domain 2"/>
    <property type="match status" value="1"/>
</dbReference>
<dbReference type="Pfam" id="PF02771">
    <property type="entry name" value="Acyl-CoA_dh_N"/>
    <property type="match status" value="1"/>
</dbReference>
<evidence type="ECO:0000256" key="4">
    <source>
        <dbReference type="ARBA" id="ARBA00022827"/>
    </source>
</evidence>
<keyword evidence="11" id="KW-1185">Reference proteome</keyword>
<evidence type="ECO:0000313" key="10">
    <source>
        <dbReference type="EMBL" id="RJG54641.1"/>
    </source>
</evidence>
<keyword evidence="5 6" id="KW-0560">Oxidoreductase</keyword>
<dbReference type="PANTHER" id="PTHR43292">
    <property type="entry name" value="ACYL-COA DEHYDROGENASE"/>
    <property type="match status" value="1"/>
</dbReference>
<dbReference type="SUPFAM" id="SSF47203">
    <property type="entry name" value="Acyl-CoA dehydrogenase C-terminal domain-like"/>
    <property type="match status" value="1"/>
</dbReference>
<dbReference type="InterPro" id="IPR013786">
    <property type="entry name" value="AcylCoA_DH/ox_N"/>
</dbReference>
<feature type="domain" description="Acyl-CoA dehydrogenase/oxidase N-terminal" evidence="9">
    <location>
        <begin position="5"/>
        <end position="118"/>
    </location>
</feature>
<evidence type="ECO:0000256" key="3">
    <source>
        <dbReference type="ARBA" id="ARBA00022630"/>
    </source>
</evidence>
<dbReference type="InterPro" id="IPR009100">
    <property type="entry name" value="AcylCoA_DH/oxidase_NM_dom_sf"/>
</dbReference>
<dbReference type="OrthoDB" id="7795946at2"/>
<dbReference type="PANTHER" id="PTHR43292:SF3">
    <property type="entry name" value="ACYL-COA DEHYDROGENASE FADE29"/>
    <property type="match status" value="1"/>
</dbReference>
<evidence type="ECO:0000259" key="8">
    <source>
        <dbReference type="Pfam" id="PF02770"/>
    </source>
</evidence>
<dbReference type="InterPro" id="IPR046373">
    <property type="entry name" value="Acyl-CoA_Oxase/DH_mid-dom_sf"/>
</dbReference>
<dbReference type="GO" id="GO:0005886">
    <property type="term" value="C:plasma membrane"/>
    <property type="evidence" value="ECO:0007669"/>
    <property type="project" value="TreeGrafter"/>
</dbReference>
<evidence type="ECO:0000256" key="1">
    <source>
        <dbReference type="ARBA" id="ARBA00001974"/>
    </source>
</evidence>
<dbReference type="SUPFAM" id="SSF56645">
    <property type="entry name" value="Acyl-CoA dehydrogenase NM domain-like"/>
    <property type="match status" value="1"/>
</dbReference>
<comment type="caution">
    <text evidence="10">The sequence shown here is derived from an EMBL/GenBank/DDBJ whole genome shotgun (WGS) entry which is preliminary data.</text>
</comment>
<dbReference type="EMBL" id="QVRA01000009">
    <property type="protein sequence ID" value="RJG54641.1"/>
    <property type="molecule type" value="Genomic_DNA"/>
</dbReference>
<evidence type="ECO:0000259" key="7">
    <source>
        <dbReference type="Pfam" id="PF00441"/>
    </source>
</evidence>
<evidence type="ECO:0000256" key="5">
    <source>
        <dbReference type="ARBA" id="ARBA00023002"/>
    </source>
</evidence>
<evidence type="ECO:0000259" key="9">
    <source>
        <dbReference type="Pfam" id="PF02771"/>
    </source>
</evidence>
<dbReference type="Gene3D" id="1.10.540.10">
    <property type="entry name" value="Acyl-CoA dehydrogenase/oxidase, N-terminal domain"/>
    <property type="match status" value="1"/>
</dbReference>
<gene>
    <name evidence="10" type="ORF">D0Z70_12160</name>
</gene>
<feature type="domain" description="Acyl-CoA dehydrogenase/oxidase C-terminal" evidence="7">
    <location>
        <begin position="233"/>
        <end position="387"/>
    </location>
</feature>
<accession>A0A418YSD4</accession>
<dbReference type="RefSeq" id="WP_119746728.1">
    <property type="nucleotide sequence ID" value="NZ_QVRA01000009.1"/>
</dbReference>
<sequence length="403" mass="44540">MSDALDSLRQEVRDWLAVHAPKDWRARSTSEAAFLELQRSWFTTLVKGGYAVPHWPENWPGGGRSLAEQKVIYEELARADTPRLLLSFMSTYHAASTLFEWGSEEQQQRYIPRILEGEIWCQGFSEPGAGSDLAALRTRAERRPSFSGGGDVYVVNGQKLWSTMGQFADQCLLLVRTSSEGVKQAGLTYLLLDLKSPGVTARPIHQIHGDEEFAEIFLDNVEIPVANRLGEEGQGWAVAQSTLSSERGLTLLELSARMRGALWRIGDLIRANGRSEDAGVLRDFGRLASKVDATCAVADQFLANRIAGEERVGDASIVKLAYSRTLREFTSLGLRISGLDAQYHAPITFGGGMETGNWMADFMNSYAWTIAGGSDEVQRNIIAERLLGMPREPKNWVVKEGAA</sequence>
<dbReference type="InterPro" id="IPR037069">
    <property type="entry name" value="AcylCoA_DH/ox_N_sf"/>
</dbReference>
<evidence type="ECO:0000256" key="2">
    <source>
        <dbReference type="ARBA" id="ARBA00009347"/>
    </source>
</evidence>
<dbReference type="Pfam" id="PF02770">
    <property type="entry name" value="Acyl-CoA_dh_M"/>
    <property type="match status" value="1"/>
</dbReference>
<keyword evidence="4 6" id="KW-0274">FAD</keyword>
<feature type="domain" description="Acyl-CoA oxidase/dehydrogenase middle" evidence="8">
    <location>
        <begin position="121"/>
        <end position="221"/>
    </location>
</feature>
<dbReference type="InterPro" id="IPR006091">
    <property type="entry name" value="Acyl-CoA_Oxase/DH_mid-dom"/>
</dbReference>
<protein>
    <submittedName>
        <fullName evidence="10">Acyl-CoA dehydrogenase</fullName>
    </submittedName>
</protein>
<dbReference type="Pfam" id="PF00441">
    <property type="entry name" value="Acyl-CoA_dh_1"/>
    <property type="match status" value="1"/>
</dbReference>